<dbReference type="InterPro" id="IPR020846">
    <property type="entry name" value="MFS_dom"/>
</dbReference>
<evidence type="ECO:0000256" key="4">
    <source>
        <dbReference type="ARBA" id="ARBA00023136"/>
    </source>
</evidence>
<keyword evidence="8" id="KW-1185">Reference proteome</keyword>
<feature type="transmembrane region" description="Helical" evidence="5">
    <location>
        <begin position="141"/>
        <end position="159"/>
    </location>
</feature>
<dbReference type="AlphaFoldDB" id="A0AAN9UF14"/>
<reference evidence="7 8" key="1">
    <citation type="journal article" date="2023" name="PLoS ONE">
        <title>Cytospora paraplurivora sp. nov. isolated from orchards with fruit tree decline syndrome in Ontario, Canada.</title>
        <authorList>
            <person name="Ilyukhin E."/>
            <person name="Nguyen H.D.T."/>
            <person name="Castle A.J."/>
            <person name="Ellouze W."/>
        </authorList>
    </citation>
    <scope>NUCLEOTIDE SEQUENCE [LARGE SCALE GENOMIC DNA]</scope>
    <source>
        <strain evidence="7 8">FDS-564</strain>
    </source>
</reference>
<organism evidence="7 8">
    <name type="scientific">Cytospora paraplurivora</name>
    <dbReference type="NCBI Taxonomy" id="2898453"/>
    <lineage>
        <taxon>Eukaryota</taxon>
        <taxon>Fungi</taxon>
        <taxon>Dikarya</taxon>
        <taxon>Ascomycota</taxon>
        <taxon>Pezizomycotina</taxon>
        <taxon>Sordariomycetes</taxon>
        <taxon>Sordariomycetidae</taxon>
        <taxon>Diaporthales</taxon>
        <taxon>Cytosporaceae</taxon>
        <taxon>Cytospora</taxon>
    </lineage>
</organism>
<accession>A0AAN9UF14</accession>
<keyword evidence="3 5" id="KW-1133">Transmembrane helix</keyword>
<evidence type="ECO:0000313" key="7">
    <source>
        <dbReference type="EMBL" id="KAK7746711.1"/>
    </source>
</evidence>
<dbReference type="GO" id="GO:0016020">
    <property type="term" value="C:membrane"/>
    <property type="evidence" value="ECO:0007669"/>
    <property type="project" value="UniProtKB-SubCell"/>
</dbReference>
<dbReference type="PANTHER" id="PTHR23294:SF4">
    <property type="entry name" value="EXPRESSED PROTEIN"/>
    <property type="match status" value="1"/>
</dbReference>
<dbReference type="InterPro" id="IPR051617">
    <property type="entry name" value="UNC-93-like_regulator"/>
</dbReference>
<evidence type="ECO:0000256" key="5">
    <source>
        <dbReference type="SAM" id="Phobius"/>
    </source>
</evidence>
<dbReference type="InterPro" id="IPR036259">
    <property type="entry name" value="MFS_trans_sf"/>
</dbReference>
<feature type="transmembrane region" description="Helical" evidence="5">
    <location>
        <begin position="20"/>
        <end position="39"/>
    </location>
</feature>
<dbReference type="Proteomes" id="UP001320245">
    <property type="component" value="Unassembled WGS sequence"/>
</dbReference>
<evidence type="ECO:0000313" key="8">
    <source>
        <dbReference type="Proteomes" id="UP001320245"/>
    </source>
</evidence>
<feature type="domain" description="Major facilitator superfamily (MFS) profile" evidence="6">
    <location>
        <begin position="1"/>
        <end position="160"/>
    </location>
</feature>
<feature type="transmembrane region" description="Helical" evidence="5">
    <location>
        <begin position="46"/>
        <end position="65"/>
    </location>
</feature>
<keyword evidence="4 5" id="KW-0472">Membrane</keyword>
<keyword evidence="2 5" id="KW-0812">Transmembrane</keyword>
<dbReference type="EMBL" id="JAJSPL020000005">
    <property type="protein sequence ID" value="KAK7746711.1"/>
    <property type="molecule type" value="Genomic_DNA"/>
</dbReference>
<dbReference type="PROSITE" id="PS50850">
    <property type="entry name" value="MFS"/>
    <property type="match status" value="1"/>
</dbReference>
<evidence type="ECO:0000256" key="1">
    <source>
        <dbReference type="ARBA" id="ARBA00004141"/>
    </source>
</evidence>
<dbReference type="SUPFAM" id="SSF103473">
    <property type="entry name" value="MFS general substrate transporter"/>
    <property type="match status" value="1"/>
</dbReference>
<dbReference type="Pfam" id="PF00083">
    <property type="entry name" value="Sugar_tr"/>
    <property type="match status" value="1"/>
</dbReference>
<dbReference type="Gene3D" id="1.20.1250.20">
    <property type="entry name" value="MFS general substrate transporter like domains"/>
    <property type="match status" value="1"/>
</dbReference>
<evidence type="ECO:0000256" key="2">
    <source>
        <dbReference type="ARBA" id="ARBA00022692"/>
    </source>
</evidence>
<name>A0AAN9UF14_9PEZI</name>
<proteinExistence type="predicted"/>
<dbReference type="PANTHER" id="PTHR23294">
    <property type="entry name" value="ET TRANSLATION PRODUCT-RELATED"/>
    <property type="match status" value="1"/>
</dbReference>
<comment type="caution">
    <text evidence="7">The sequence shown here is derived from an EMBL/GenBank/DDBJ whole genome shotgun (WGS) entry which is preliminary data.</text>
</comment>
<protein>
    <recommendedName>
        <fullName evidence="6">Major facilitator superfamily (MFS) profile domain-containing protein</fullName>
    </recommendedName>
</protein>
<evidence type="ECO:0000256" key="3">
    <source>
        <dbReference type="ARBA" id="ARBA00022989"/>
    </source>
</evidence>
<sequence length="160" mass="17614">MLALICAFGGPLVNKIGVKWSLVIGAATFPIRGASYYVNSKYGTQWFLIFGSFLSGTGTGFWYVAEAGSILSLAPSGVRGKYLALWIVSRNLGQLVGGGINLPFAFLITPLERVVRSDGTRIVISESLSTKQELKRIRFTMTSKLILLSGLWAFWSFFYR</sequence>
<gene>
    <name evidence="7" type="ORF">SLS53_001898</name>
</gene>
<evidence type="ECO:0000259" key="6">
    <source>
        <dbReference type="PROSITE" id="PS50850"/>
    </source>
</evidence>
<dbReference type="InterPro" id="IPR005828">
    <property type="entry name" value="MFS_sugar_transport-like"/>
</dbReference>
<comment type="subcellular location">
    <subcellularLocation>
        <location evidence="1">Membrane</location>
        <topology evidence="1">Multi-pass membrane protein</topology>
    </subcellularLocation>
</comment>
<dbReference type="GO" id="GO:0022857">
    <property type="term" value="F:transmembrane transporter activity"/>
    <property type="evidence" value="ECO:0007669"/>
    <property type="project" value="InterPro"/>
</dbReference>